<dbReference type="RefSeq" id="WP_207566363.1">
    <property type="nucleotide sequence ID" value="NZ_CP071446.1"/>
</dbReference>
<keyword evidence="4" id="KW-1185">Reference proteome</keyword>
<keyword evidence="2" id="KW-0472">Membrane</keyword>
<protein>
    <submittedName>
        <fullName evidence="3">Uncharacterized protein</fullName>
    </submittedName>
</protein>
<keyword evidence="1" id="KW-0175">Coiled coil</keyword>
<gene>
    <name evidence="3" type="ORF">JYK00_07870</name>
</gene>
<dbReference type="Proteomes" id="UP000671862">
    <property type="component" value="Chromosome"/>
</dbReference>
<feature type="coiled-coil region" evidence="1">
    <location>
        <begin position="48"/>
        <end position="75"/>
    </location>
</feature>
<reference evidence="3 4" key="1">
    <citation type="submission" date="2021-03" db="EMBL/GenBank/DDBJ databases">
        <title>Thermosipho ferrireducens sp.nov., an anaerobic thermophilic iron-reducing bacterium isolated from a deep-sea hydrothermal sulfide deposits.</title>
        <authorList>
            <person name="Zeng X."/>
            <person name="Chen Y."/>
            <person name="Shao Z."/>
        </authorList>
    </citation>
    <scope>NUCLEOTIDE SEQUENCE [LARGE SCALE GENOMIC DNA]</scope>
    <source>
        <strain evidence="3 4">JL129W03</strain>
    </source>
</reference>
<organism evidence="3 4">
    <name type="scientific">Thermosipho ferrireducens</name>
    <dbReference type="NCBI Taxonomy" id="2571116"/>
    <lineage>
        <taxon>Bacteria</taxon>
        <taxon>Thermotogati</taxon>
        <taxon>Thermotogota</taxon>
        <taxon>Thermotogae</taxon>
        <taxon>Thermotogales</taxon>
        <taxon>Fervidobacteriaceae</taxon>
        <taxon>Thermosipho</taxon>
    </lineage>
</organism>
<evidence type="ECO:0000256" key="2">
    <source>
        <dbReference type="SAM" id="Phobius"/>
    </source>
</evidence>
<keyword evidence="2" id="KW-0812">Transmembrane</keyword>
<feature type="transmembrane region" description="Helical" evidence="2">
    <location>
        <begin position="20"/>
        <end position="40"/>
    </location>
</feature>
<proteinExistence type="predicted"/>
<accession>A0ABX7S562</accession>
<evidence type="ECO:0000256" key="1">
    <source>
        <dbReference type="SAM" id="Coils"/>
    </source>
</evidence>
<evidence type="ECO:0000313" key="3">
    <source>
        <dbReference type="EMBL" id="QTA37639.1"/>
    </source>
</evidence>
<sequence>MTVHKVKRKDLAHEVPLVDILKLVIQVLIPVILFAGMMYVTTYFSNITLKLENEKQFYETKLIDLQNDLNILEKNIDSTMVGFEIIK</sequence>
<keyword evidence="2" id="KW-1133">Transmembrane helix</keyword>
<name>A0ABX7S562_9BACT</name>
<evidence type="ECO:0000313" key="4">
    <source>
        <dbReference type="Proteomes" id="UP000671862"/>
    </source>
</evidence>
<dbReference type="EMBL" id="CP071446">
    <property type="protein sequence ID" value="QTA37639.1"/>
    <property type="molecule type" value="Genomic_DNA"/>
</dbReference>